<keyword evidence="3" id="KW-0808">Transferase</keyword>
<dbReference type="InterPro" id="IPR000719">
    <property type="entry name" value="Prot_kinase_dom"/>
</dbReference>
<keyword evidence="2" id="KW-0723">Serine/threonine-protein kinase</keyword>
<evidence type="ECO:0000256" key="6">
    <source>
        <dbReference type="ARBA" id="ARBA00022840"/>
    </source>
</evidence>
<dbReference type="PANTHER" id="PTHR44899:SF3">
    <property type="entry name" value="SERINE_THREONINE-PROTEIN KINASE NEK1"/>
    <property type="match status" value="1"/>
</dbReference>
<dbReference type="EMBL" id="CAMXCT020003658">
    <property type="protein sequence ID" value="CAL1158983.1"/>
    <property type="molecule type" value="Genomic_DNA"/>
</dbReference>
<protein>
    <recommendedName>
        <fullName evidence="1">non-specific serine/threonine protein kinase</fullName>
        <ecNumber evidence="1">2.7.11.1</ecNumber>
    </recommendedName>
</protein>
<dbReference type="Gene3D" id="1.10.510.10">
    <property type="entry name" value="Transferase(Phosphotransferase) domain 1"/>
    <property type="match status" value="1"/>
</dbReference>
<dbReference type="SUPFAM" id="SSF56112">
    <property type="entry name" value="Protein kinase-like (PK-like)"/>
    <property type="match status" value="1"/>
</dbReference>
<dbReference type="GO" id="GO:0004674">
    <property type="term" value="F:protein serine/threonine kinase activity"/>
    <property type="evidence" value="ECO:0007669"/>
    <property type="project" value="UniProtKB-KW"/>
</dbReference>
<evidence type="ECO:0000313" key="13">
    <source>
        <dbReference type="EMBL" id="CAL4792920.1"/>
    </source>
</evidence>
<dbReference type="InterPro" id="IPR051131">
    <property type="entry name" value="NEK_Ser/Thr_kinase_NIMA"/>
</dbReference>
<organism evidence="11">
    <name type="scientific">Cladocopium goreaui</name>
    <dbReference type="NCBI Taxonomy" id="2562237"/>
    <lineage>
        <taxon>Eukaryota</taxon>
        <taxon>Sar</taxon>
        <taxon>Alveolata</taxon>
        <taxon>Dinophyceae</taxon>
        <taxon>Suessiales</taxon>
        <taxon>Symbiodiniaceae</taxon>
        <taxon>Cladocopium</taxon>
    </lineage>
</organism>
<evidence type="ECO:0000313" key="12">
    <source>
        <dbReference type="EMBL" id="CAL1158983.1"/>
    </source>
</evidence>
<proteinExistence type="predicted"/>
<feature type="domain" description="Protein kinase" evidence="10">
    <location>
        <begin position="1"/>
        <end position="228"/>
    </location>
</feature>
<evidence type="ECO:0000256" key="3">
    <source>
        <dbReference type="ARBA" id="ARBA00022679"/>
    </source>
</evidence>
<evidence type="ECO:0000259" key="10">
    <source>
        <dbReference type="PROSITE" id="PS50011"/>
    </source>
</evidence>
<evidence type="ECO:0000313" key="11">
    <source>
        <dbReference type="EMBL" id="CAI4005608.1"/>
    </source>
</evidence>
<keyword evidence="4" id="KW-0547">Nucleotide-binding</keyword>
<evidence type="ECO:0000256" key="5">
    <source>
        <dbReference type="ARBA" id="ARBA00022777"/>
    </source>
</evidence>
<evidence type="ECO:0000256" key="2">
    <source>
        <dbReference type="ARBA" id="ARBA00022527"/>
    </source>
</evidence>
<evidence type="ECO:0000256" key="9">
    <source>
        <dbReference type="SAM" id="MobiDB-lite"/>
    </source>
</evidence>
<dbReference type="InterPro" id="IPR008271">
    <property type="entry name" value="Ser/Thr_kinase_AS"/>
</dbReference>
<feature type="region of interest" description="Disordered" evidence="9">
    <location>
        <begin position="304"/>
        <end position="379"/>
    </location>
</feature>
<dbReference type="EMBL" id="CAMXCT030003658">
    <property type="protein sequence ID" value="CAL4792920.1"/>
    <property type="molecule type" value="Genomic_DNA"/>
</dbReference>
<evidence type="ECO:0000256" key="7">
    <source>
        <dbReference type="ARBA" id="ARBA00047899"/>
    </source>
</evidence>
<evidence type="ECO:0000256" key="4">
    <source>
        <dbReference type="ARBA" id="ARBA00022741"/>
    </source>
</evidence>
<dbReference type="Pfam" id="PF00069">
    <property type="entry name" value="Pkinase"/>
    <property type="match status" value="1"/>
</dbReference>
<accession>A0A9P1GCT1</accession>
<keyword evidence="14" id="KW-1185">Reference proteome</keyword>
<dbReference type="OrthoDB" id="444106at2759"/>
<dbReference type="AlphaFoldDB" id="A0A9P1GCT1"/>
<dbReference type="CDD" id="cd08215">
    <property type="entry name" value="STKc_Nek"/>
    <property type="match status" value="1"/>
</dbReference>
<comment type="catalytic activity">
    <reaction evidence="8">
        <text>L-seryl-[protein] + ATP = O-phospho-L-seryl-[protein] + ADP + H(+)</text>
        <dbReference type="Rhea" id="RHEA:17989"/>
        <dbReference type="Rhea" id="RHEA-COMP:9863"/>
        <dbReference type="Rhea" id="RHEA-COMP:11604"/>
        <dbReference type="ChEBI" id="CHEBI:15378"/>
        <dbReference type="ChEBI" id="CHEBI:29999"/>
        <dbReference type="ChEBI" id="CHEBI:30616"/>
        <dbReference type="ChEBI" id="CHEBI:83421"/>
        <dbReference type="ChEBI" id="CHEBI:456216"/>
        <dbReference type="EC" id="2.7.11.1"/>
    </reaction>
</comment>
<dbReference type="SMART" id="SM00220">
    <property type="entry name" value="S_TKc"/>
    <property type="match status" value="1"/>
</dbReference>
<reference evidence="12" key="2">
    <citation type="submission" date="2024-04" db="EMBL/GenBank/DDBJ databases">
        <authorList>
            <person name="Chen Y."/>
            <person name="Shah S."/>
            <person name="Dougan E. K."/>
            <person name="Thang M."/>
            <person name="Chan C."/>
        </authorList>
    </citation>
    <scope>NUCLEOTIDE SEQUENCE [LARGE SCALE GENOMIC DNA]</scope>
</reference>
<dbReference type="PANTHER" id="PTHR44899">
    <property type="entry name" value="CAMK FAMILY PROTEIN KINASE"/>
    <property type="match status" value="1"/>
</dbReference>
<reference evidence="11" key="1">
    <citation type="submission" date="2022-10" db="EMBL/GenBank/DDBJ databases">
        <authorList>
            <person name="Chen Y."/>
            <person name="Dougan E. K."/>
            <person name="Chan C."/>
            <person name="Rhodes N."/>
            <person name="Thang M."/>
        </authorList>
    </citation>
    <scope>NUCLEOTIDE SEQUENCE</scope>
</reference>
<dbReference type="GO" id="GO:0005524">
    <property type="term" value="F:ATP binding"/>
    <property type="evidence" value="ECO:0007669"/>
    <property type="project" value="UniProtKB-KW"/>
</dbReference>
<dbReference type="EMBL" id="CAMXCT010003658">
    <property type="protein sequence ID" value="CAI4005608.1"/>
    <property type="molecule type" value="Genomic_DNA"/>
</dbReference>
<comment type="catalytic activity">
    <reaction evidence="7">
        <text>L-threonyl-[protein] + ATP = O-phospho-L-threonyl-[protein] + ADP + H(+)</text>
        <dbReference type="Rhea" id="RHEA:46608"/>
        <dbReference type="Rhea" id="RHEA-COMP:11060"/>
        <dbReference type="Rhea" id="RHEA-COMP:11605"/>
        <dbReference type="ChEBI" id="CHEBI:15378"/>
        <dbReference type="ChEBI" id="CHEBI:30013"/>
        <dbReference type="ChEBI" id="CHEBI:30616"/>
        <dbReference type="ChEBI" id="CHEBI:61977"/>
        <dbReference type="ChEBI" id="CHEBI:456216"/>
        <dbReference type="EC" id="2.7.11.1"/>
    </reaction>
</comment>
<comment type="caution">
    <text evidence="11">The sequence shown here is derived from an EMBL/GenBank/DDBJ whole genome shotgun (WGS) entry which is preliminary data.</text>
</comment>
<sequence length="379" mass="41894">MRCEEKRRREAFAESRLLRELRHDHIVTCLDVFEEMDMLYIVMEYATGGDLGRRIQARKTEGVRFTEAVIMRVFAQVSSALHYIHSQKIVHRDLKPANIFIAGEGDLSCCTVKLGDFGIAKMVEGTMGQANSTVGTPSYLSPEICKNNPYGVKADVWSLGVVLYEMSCLKVPFQASNLPAMALQICTMDFKPLPEDFSSDLHALVNQLLQKDPLRRPAMSAVVDEPFVKAFMAEFPETLSLPSGGWLPPKLPGIEAEMLEGEGSSSGFHEIDWDHRRRKRRGRPSFIDGQEPDGGYVRSPARYANRRREEAQSSPESHGGAMPLPSTSVFTRPGARSVSPTGSNSVPVPAGMRTSGSAPSLPPLPPLMAQSRRGRISNF</sequence>
<dbReference type="InterPro" id="IPR001245">
    <property type="entry name" value="Ser-Thr/Tyr_kinase_cat_dom"/>
</dbReference>
<evidence type="ECO:0000313" key="14">
    <source>
        <dbReference type="Proteomes" id="UP001152797"/>
    </source>
</evidence>
<evidence type="ECO:0000256" key="8">
    <source>
        <dbReference type="ARBA" id="ARBA00048679"/>
    </source>
</evidence>
<dbReference type="Proteomes" id="UP001152797">
    <property type="component" value="Unassembled WGS sequence"/>
</dbReference>
<name>A0A9P1GCT1_9DINO</name>
<dbReference type="PRINTS" id="PR00109">
    <property type="entry name" value="TYRKINASE"/>
</dbReference>
<keyword evidence="6" id="KW-0067">ATP-binding</keyword>
<dbReference type="PROSITE" id="PS00108">
    <property type="entry name" value="PROTEIN_KINASE_ST"/>
    <property type="match status" value="1"/>
</dbReference>
<dbReference type="EC" id="2.7.11.1" evidence="1"/>
<dbReference type="InterPro" id="IPR011009">
    <property type="entry name" value="Kinase-like_dom_sf"/>
</dbReference>
<gene>
    <name evidence="11" type="ORF">C1SCF055_LOCUS31317</name>
</gene>
<evidence type="ECO:0000256" key="1">
    <source>
        <dbReference type="ARBA" id="ARBA00012513"/>
    </source>
</evidence>
<dbReference type="PROSITE" id="PS50011">
    <property type="entry name" value="PROTEIN_KINASE_DOM"/>
    <property type="match status" value="1"/>
</dbReference>
<keyword evidence="5 13" id="KW-0418">Kinase</keyword>